<dbReference type="EMBL" id="AZBU02000001">
    <property type="protein sequence ID" value="TMS37123.1"/>
    <property type="molecule type" value="Genomic_DNA"/>
</dbReference>
<sequence length="75" mass="8097">MTSEDGKETCSDLAFGRSIQKIARDGTALKVNKTLEANITDRTSRLKIGGPKRVTSCETNLTEASSAINILERLA</sequence>
<dbReference type="Proteomes" id="UP000298663">
    <property type="component" value="Chromosome X"/>
</dbReference>
<dbReference type="AlphaFoldDB" id="A0A4V6I806"/>
<comment type="caution">
    <text evidence="1">The sequence shown here is derived from an EMBL/GenBank/DDBJ whole genome shotgun (WGS) entry which is preliminary data.</text>
</comment>
<accession>A0A4V6I806</accession>
<keyword evidence="2" id="KW-1185">Reference proteome</keyword>
<organism evidence="1 2">
    <name type="scientific">Steinernema carpocapsae</name>
    <name type="common">Entomopathogenic nematode</name>
    <dbReference type="NCBI Taxonomy" id="34508"/>
    <lineage>
        <taxon>Eukaryota</taxon>
        <taxon>Metazoa</taxon>
        <taxon>Ecdysozoa</taxon>
        <taxon>Nematoda</taxon>
        <taxon>Chromadorea</taxon>
        <taxon>Rhabditida</taxon>
        <taxon>Tylenchina</taxon>
        <taxon>Panagrolaimomorpha</taxon>
        <taxon>Strongyloidoidea</taxon>
        <taxon>Steinernematidae</taxon>
        <taxon>Steinernema</taxon>
    </lineage>
</organism>
<evidence type="ECO:0000313" key="2">
    <source>
        <dbReference type="Proteomes" id="UP000298663"/>
    </source>
</evidence>
<reference evidence="1 2" key="2">
    <citation type="journal article" date="2019" name="G3 (Bethesda)">
        <title>Hybrid Assembly of the Genome of the Entomopathogenic Nematode Steinernema carpocapsae Identifies the X-Chromosome.</title>
        <authorList>
            <person name="Serra L."/>
            <person name="Macchietto M."/>
            <person name="Macias-Munoz A."/>
            <person name="McGill C.J."/>
            <person name="Rodriguez I.M."/>
            <person name="Rodriguez B."/>
            <person name="Murad R."/>
            <person name="Mortazavi A."/>
        </authorList>
    </citation>
    <scope>NUCLEOTIDE SEQUENCE [LARGE SCALE GENOMIC DNA]</scope>
    <source>
        <strain evidence="1 2">ALL</strain>
    </source>
</reference>
<protein>
    <submittedName>
        <fullName evidence="1">Uncharacterized protein</fullName>
    </submittedName>
</protein>
<dbReference type="EMBL" id="CM016762">
    <property type="protein sequence ID" value="TMS37123.1"/>
    <property type="molecule type" value="Genomic_DNA"/>
</dbReference>
<proteinExistence type="predicted"/>
<evidence type="ECO:0000313" key="1">
    <source>
        <dbReference type="EMBL" id="TMS37123.1"/>
    </source>
</evidence>
<name>A0A4V6I806_STECR</name>
<reference evidence="1 2" key="1">
    <citation type="journal article" date="2015" name="Genome Biol.">
        <title>Comparative genomics of Steinernema reveals deeply conserved gene regulatory networks.</title>
        <authorList>
            <person name="Dillman A.R."/>
            <person name="Macchietto M."/>
            <person name="Porter C.F."/>
            <person name="Rogers A."/>
            <person name="Williams B."/>
            <person name="Antoshechkin I."/>
            <person name="Lee M.M."/>
            <person name="Goodwin Z."/>
            <person name="Lu X."/>
            <person name="Lewis E.E."/>
            <person name="Goodrich-Blair H."/>
            <person name="Stock S.P."/>
            <person name="Adams B.J."/>
            <person name="Sternberg P.W."/>
            <person name="Mortazavi A."/>
        </authorList>
    </citation>
    <scope>NUCLEOTIDE SEQUENCE [LARGE SCALE GENOMIC DNA]</scope>
    <source>
        <strain evidence="1 2">ALL</strain>
    </source>
</reference>
<gene>
    <name evidence="1" type="ORF">L596_004123</name>
</gene>